<sequence>MRSVPPLPRWLGVLGVLPQIALVAALYAGPPEWREPVQMLIAMFAAVTLGLTGGSWCGIAAGAPAAERRQSLGWLWVAAGLAAAVGMACLVALVLGGFGPEPVLVMLGSAQLLTMGVDTRLGALAPRWWPAHRVPMSIAQSALTLVAAFA</sequence>
<feature type="transmembrane region" description="Helical" evidence="1">
    <location>
        <begin position="40"/>
        <end position="62"/>
    </location>
</feature>
<keyword evidence="1" id="KW-0472">Membrane</keyword>
<organism evidence="2 3">
    <name type="scientific">Qipengyuania marisflavi</name>
    <dbReference type="NCBI Taxonomy" id="2486356"/>
    <lineage>
        <taxon>Bacteria</taxon>
        <taxon>Pseudomonadati</taxon>
        <taxon>Pseudomonadota</taxon>
        <taxon>Alphaproteobacteria</taxon>
        <taxon>Sphingomonadales</taxon>
        <taxon>Erythrobacteraceae</taxon>
        <taxon>Qipengyuania</taxon>
    </lineage>
</organism>
<accession>A0A5S3P239</accession>
<gene>
    <name evidence="2" type="ORF">FEV51_10830</name>
</gene>
<keyword evidence="1" id="KW-0812">Transmembrane</keyword>
<dbReference type="AlphaFoldDB" id="A0A5S3P239"/>
<dbReference type="EMBL" id="VCAO01000006">
    <property type="protein sequence ID" value="TMM46719.1"/>
    <property type="molecule type" value="Genomic_DNA"/>
</dbReference>
<keyword evidence="3" id="KW-1185">Reference proteome</keyword>
<proteinExistence type="predicted"/>
<protein>
    <submittedName>
        <fullName evidence="2">DUF3429 domain-containing protein</fullName>
    </submittedName>
</protein>
<feature type="transmembrane region" description="Helical" evidence="1">
    <location>
        <begin position="7"/>
        <end position="28"/>
    </location>
</feature>
<evidence type="ECO:0000313" key="2">
    <source>
        <dbReference type="EMBL" id="TMM46719.1"/>
    </source>
</evidence>
<name>A0A5S3P239_9SPHN</name>
<evidence type="ECO:0000256" key="1">
    <source>
        <dbReference type="SAM" id="Phobius"/>
    </source>
</evidence>
<feature type="transmembrane region" description="Helical" evidence="1">
    <location>
        <begin position="74"/>
        <end position="98"/>
    </location>
</feature>
<dbReference type="RefSeq" id="WP_138618821.1">
    <property type="nucleotide sequence ID" value="NZ_VCAO01000006.1"/>
</dbReference>
<keyword evidence="1" id="KW-1133">Transmembrane helix</keyword>
<dbReference type="Proteomes" id="UP000309668">
    <property type="component" value="Unassembled WGS sequence"/>
</dbReference>
<dbReference type="OrthoDB" id="5297436at2"/>
<reference evidence="2 3" key="1">
    <citation type="submission" date="2019-05" db="EMBL/GenBank/DDBJ databases">
        <title>Erythrobacter marisflavi sp. nov., isolated from isolated from water of an estuary environment.</title>
        <authorList>
            <person name="Yoon J.-H."/>
        </authorList>
    </citation>
    <scope>NUCLEOTIDE SEQUENCE [LARGE SCALE GENOMIC DNA]</scope>
    <source>
        <strain evidence="2 3">KEM-5</strain>
    </source>
</reference>
<comment type="caution">
    <text evidence="2">The sequence shown here is derived from an EMBL/GenBank/DDBJ whole genome shotgun (WGS) entry which is preliminary data.</text>
</comment>
<evidence type="ECO:0000313" key="3">
    <source>
        <dbReference type="Proteomes" id="UP000309668"/>
    </source>
</evidence>